<name>A0AAW1V4N3_9CUCU</name>
<organism evidence="1 2">
    <name type="scientific">Henosepilachna vigintioctopunctata</name>
    <dbReference type="NCBI Taxonomy" id="420089"/>
    <lineage>
        <taxon>Eukaryota</taxon>
        <taxon>Metazoa</taxon>
        <taxon>Ecdysozoa</taxon>
        <taxon>Arthropoda</taxon>
        <taxon>Hexapoda</taxon>
        <taxon>Insecta</taxon>
        <taxon>Pterygota</taxon>
        <taxon>Neoptera</taxon>
        <taxon>Endopterygota</taxon>
        <taxon>Coleoptera</taxon>
        <taxon>Polyphaga</taxon>
        <taxon>Cucujiformia</taxon>
        <taxon>Coccinelloidea</taxon>
        <taxon>Coccinellidae</taxon>
        <taxon>Epilachninae</taxon>
        <taxon>Epilachnini</taxon>
        <taxon>Henosepilachna</taxon>
    </lineage>
</organism>
<sequence>MRENLERKVMNNREVHEDYDFEKKKNLDILRTERIREQMPEKQNSDLFLAQIDEESNDIEVTNTRAKRSYISQFYPYLIFLFSKRVSKYLEIFEG</sequence>
<keyword evidence="2" id="KW-1185">Reference proteome</keyword>
<dbReference type="Proteomes" id="UP001431783">
    <property type="component" value="Unassembled WGS sequence"/>
</dbReference>
<evidence type="ECO:0000313" key="2">
    <source>
        <dbReference type="Proteomes" id="UP001431783"/>
    </source>
</evidence>
<dbReference type="EMBL" id="JARQZJ010000121">
    <property type="protein sequence ID" value="KAK9888450.1"/>
    <property type="molecule type" value="Genomic_DNA"/>
</dbReference>
<evidence type="ECO:0000313" key="1">
    <source>
        <dbReference type="EMBL" id="KAK9888450.1"/>
    </source>
</evidence>
<reference evidence="1 2" key="1">
    <citation type="submission" date="2023-03" db="EMBL/GenBank/DDBJ databases">
        <title>Genome insight into feeding habits of ladybird beetles.</title>
        <authorList>
            <person name="Li H.-S."/>
            <person name="Huang Y.-H."/>
            <person name="Pang H."/>
        </authorList>
    </citation>
    <scope>NUCLEOTIDE SEQUENCE [LARGE SCALE GENOMIC DNA]</scope>
    <source>
        <strain evidence="1">SYSU_2023b</strain>
        <tissue evidence="1">Whole body</tissue>
    </source>
</reference>
<dbReference type="AlphaFoldDB" id="A0AAW1V4N3"/>
<accession>A0AAW1V4N3</accession>
<gene>
    <name evidence="1" type="ORF">WA026_000699</name>
</gene>
<comment type="caution">
    <text evidence="1">The sequence shown here is derived from an EMBL/GenBank/DDBJ whole genome shotgun (WGS) entry which is preliminary data.</text>
</comment>
<proteinExistence type="predicted"/>
<protein>
    <submittedName>
        <fullName evidence="1">Uncharacterized protein</fullName>
    </submittedName>
</protein>